<dbReference type="InterPro" id="IPR001245">
    <property type="entry name" value="Ser-Thr/Tyr_kinase_cat_dom"/>
</dbReference>
<dbReference type="PANTHER" id="PTHR24416:SF550">
    <property type="entry name" value="FIBROBLAST GROWTH FACTOR RECEPTOR HOMOLOG 1-RELATED"/>
    <property type="match status" value="1"/>
</dbReference>
<proteinExistence type="predicted"/>
<dbReference type="Pfam" id="PF07714">
    <property type="entry name" value="PK_Tyr_Ser-Thr"/>
    <property type="match status" value="1"/>
</dbReference>
<evidence type="ECO:0000256" key="2">
    <source>
        <dbReference type="ARBA" id="ARBA00022692"/>
    </source>
</evidence>
<evidence type="ECO:0000256" key="6">
    <source>
        <dbReference type="ARBA" id="ARBA00022989"/>
    </source>
</evidence>
<comment type="subcellular location">
    <subcellularLocation>
        <location evidence="1">Membrane</location>
    </subcellularLocation>
</comment>
<keyword evidence="2" id="KW-0812">Transmembrane</keyword>
<dbReference type="GO" id="GO:0005524">
    <property type="term" value="F:ATP binding"/>
    <property type="evidence" value="ECO:0007669"/>
    <property type="project" value="UniProtKB-KW"/>
</dbReference>
<accession>A0A0R3WTE8</accession>
<keyword evidence="8" id="KW-0675">Receptor</keyword>
<dbReference type="GO" id="GO:0004714">
    <property type="term" value="F:transmembrane receptor protein tyrosine kinase activity"/>
    <property type="evidence" value="ECO:0007669"/>
    <property type="project" value="TreeGrafter"/>
</dbReference>
<dbReference type="InterPro" id="IPR008266">
    <property type="entry name" value="Tyr_kinase_AS"/>
</dbReference>
<dbReference type="InterPro" id="IPR050122">
    <property type="entry name" value="RTK"/>
</dbReference>
<keyword evidence="7" id="KW-0472">Membrane</keyword>
<dbReference type="WBParaSite" id="TTAC_0000403801-mRNA-1">
    <property type="protein sequence ID" value="TTAC_0000403801-mRNA-1"/>
    <property type="gene ID" value="TTAC_0000403801"/>
</dbReference>
<organism evidence="10">
    <name type="scientific">Hydatigena taeniaeformis</name>
    <name type="common">Feline tapeworm</name>
    <name type="synonym">Taenia taeniaeformis</name>
    <dbReference type="NCBI Taxonomy" id="6205"/>
    <lineage>
        <taxon>Eukaryota</taxon>
        <taxon>Metazoa</taxon>
        <taxon>Spiralia</taxon>
        <taxon>Lophotrochozoa</taxon>
        <taxon>Platyhelminthes</taxon>
        <taxon>Cestoda</taxon>
        <taxon>Eucestoda</taxon>
        <taxon>Cyclophyllidea</taxon>
        <taxon>Taeniidae</taxon>
        <taxon>Hydatigera</taxon>
    </lineage>
</organism>
<dbReference type="PROSITE" id="PS00109">
    <property type="entry name" value="PROTEIN_KINASE_TYR"/>
    <property type="match status" value="1"/>
</dbReference>
<dbReference type="Gene3D" id="1.10.510.10">
    <property type="entry name" value="Transferase(Phosphotransferase) domain 1"/>
    <property type="match status" value="1"/>
</dbReference>
<evidence type="ECO:0000313" key="10">
    <source>
        <dbReference type="WBParaSite" id="TTAC_0000403801-mRNA-1"/>
    </source>
</evidence>
<dbReference type="GO" id="GO:0005886">
    <property type="term" value="C:plasma membrane"/>
    <property type="evidence" value="ECO:0007669"/>
    <property type="project" value="TreeGrafter"/>
</dbReference>
<dbReference type="InterPro" id="IPR000719">
    <property type="entry name" value="Prot_kinase_dom"/>
</dbReference>
<evidence type="ECO:0000256" key="8">
    <source>
        <dbReference type="ARBA" id="ARBA00023170"/>
    </source>
</evidence>
<keyword evidence="3" id="KW-0732">Signal</keyword>
<keyword evidence="5" id="KW-0067">ATP-binding</keyword>
<sequence length="161" mass="17735">LGSRPVLVTEYAPQGTLSGYLRALRVRPETTLEEVVMTYWWTRARALVGDLYSFVSDIASALVYLEKIAVVHGDVAARNVLLTASLTAKLNDFESACVIPHEGFVEIAVAEAVDPVRHPDILCGFQASDFTLDSGIVLIESVYNEPVYVRKKVVVLDHFTP</sequence>
<name>A0A0R3WTE8_HYDTA</name>
<dbReference type="GO" id="GO:0007169">
    <property type="term" value="P:cell surface receptor protein tyrosine kinase signaling pathway"/>
    <property type="evidence" value="ECO:0007669"/>
    <property type="project" value="TreeGrafter"/>
</dbReference>
<dbReference type="SUPFAM" id="SSF56112">
    <property type="entry name" value="Protein kinase-like (PK-like)"/>
    <property type="match status" value="1"/>
</dbReference>
<evidence type="ECO:0000256" key="4">
    <source>
        <dbReference type="ARBA" id="ARBA00022741"/>
    </source>
</evidence>
<evidence type="ECO:0000256" key="1">
    <source>
        <dbReference type="ARBA" id="ARBA00004370"/>
    </source>
</evidence>
<dbReference type="STRING" id="6205.A0A0R3WTE8"/>
<feature type="domain" description="Protein kinase" evidence="9">
    <location>
        <begin position="1"/>
        <end position="161"/>
    </location>
</feature>
<evidence type="ECO:0000259" key="9">
    <source>
        <dbReference type="PROSITE" id="PS50011"/>
    </source>
</evidence>
<evidence type="ECO:0000256" key="3">
    <source>
        <dbReference type="ARBA" id="ARBA00022729"/>
    </source>
</evidence>
<evidence type="ECO:0000256" key="7">
    <source>
        <dbReference type="ARBA" id="ARBA00023136"/>
    </source>
</evidence>
<keyword evidence="6" id="KW-1133">Transmembrane helix</keyword>
<dbReference type="PANTHER" id="PTHR24416">
    <property type="entry name" value="TYROSINE-PROTEIN KINASE RECEPTOR"/>
    <property type="match status" value="1"/>
</dbReference>
<dbReference type="InterPro" id="IPR011009">
    <property type="entry name" value="Kinase-like_dom_sf"/>
</dbReference>
<dbReference type="GO" id="GO:0043235">
    <property type="term" value="C:receptor complex"/>
    <property type="evidence" value="ECO:0007669"/>
    <property type="project" value="TreeGrafter"/>
</dbReference>
<dbReference type="PROSITE" id="PS50011">
    <property type="entry name" value="PROTEIN_KINASE_DOM"/>
    <property type="match status" value="1"/>
</dbReference>
<dbReference type="AlphaFoldDB" id="A0A0R3WTE8"/>
<keyword evidence="4" id="KW-0547">Nucleotide-binding</keyword>
<evidence type="ECO:0000256" key="5">
    <source>
        <dbReference type="ARBA" id="ARBA00022840"/>
    </source>
</evidence>
<reference evidence="10" key="1">
    <citation type="submission" date="2017-02" db="UniProtKB">
        <authorList>
            <consortium name="WormBaseParasite"/>
        </authorList>
    </citation>
    <scope>IDENTIFICATION</scope>
</reference>
<protein>
    <submittedName>
        <fullName evidence="10">Protein kinase domain-containing protein</fullName>
    </submittedName>
</protein>